<keyword evidence="11" id="KW-1185">Reference proteome</keyword>
<feature type="transmembrane region" description="Helical" evidence="8">
    <location>
        <begin position="329"/>
        <end position="351"/>
    </location>
</feature>
<feature type="transmembrane region" description="Helical" evidence="8">
    <location>
        <begin position="12"/>
        <end position="32"/>
    </location>
</feature>
<dbReference type="Proteomes" id="UP000294813">
    <property type="component" value="Unassembled WGS sequence"/>
</dbReference>
<dbReference type="Gene3D" id="1.20.1250.20">
    <property type="entry name" value="MFS general substrate transporter like domains"/>
    <property type="match status" value="1"/>
</dbReference>
<keyword evidence="7 8" id="KW-0472">Membrane</keyword>
<evidence type="ECO:0000256" key="3">
    <source>
        <dbReference type="ARBA" id="ARBA00022448"/>
    </source>
</evidence>
<dbReference type="PROSITE" id="PS50850">
    <property type="entry name" value="MFS"/>
    <property type="match status" value="1"/>
</dbReference>
<feature type="domain" description="Major facilitator superfamily (MFS) profile" evidence="9">
    <location>
        <begin position="14"/>
        <end position="506"/>
    </location>
</feature>
<dbReference type="CDD" id="cd17503">
    <property type="entry name" value="MFS_LmrB_MDR_like"/>
    <property type="match status" value="1"/>
</dbReference>
<gene>
    <name evidence="10" type="ORF">EDD73_10533</name>
</gene>
<evidence type="ECO:0000313" key="11">
    <source>
        <dbReference type="Proteomes" id="UP000294813"/>
    </source>
</evidence>
<evidence type="ECO:0000256" key="5">
    <source>
        <dbReference type="ARBA" id="ARBA00022692"/>
    </source>
</evidence>
<evidence type="ECO:0000256" key="2">
    <source>
        <dbReference type="ARBA" id="ARBA00008537"/>
    </source>
</evidence>
<feature type="transmembrane region" description="Helical" evidence="8">
    <location>
        <begin position="479"/>
        <end position="501"/>
    </location>
</feature>
<dbReference type="GO" id="GO:0022857">
    <property type="term" value="F:transmembrane transporter activity"/>
    <property type="evidence" value="ECO:0007669"/>
    <property type="project" value="InterPro"/>
</dbReference>
<feature type="transmembrane region" description="Helical" evidence="8">
    <location>
        <begin position="105"/>
        <end position="127"/>
    </location>
</feature>
<keyword evidence="6 8" id="KW-1133">Transmembrane helix</keyword>
<feature type="transmembrane region" description="Helical" evidence="8">
    <location>
        <begin position="363"/>
        <end position="386"/>
    </location>
</feature>
<evidence type="ECO:0000256" key="6">
    <source>
        <dbReference type="ARBA" id="ARBA00022989"/>
    </source>
</evidence>
<accession>A0A4R2RUY6</accession>
<feature type="transmembrane region" description="Helical" evidence="8">
    <location>
        <begin position="297"/>
        <end position="317"/>
    </location>
</feature>
<dbReference type="InterPro" id="IPR036259">
    <property type="entry name" value="MFS_trans_sf"/>
</dbReference>
<dbReference type="GO" id="GO:0005886">
    <property type="term" value="C:plasma membrane"/>
    <property type="evidence" value="ECO:0007669"/>
    <property type="project" value="UniProtKB-SubCell"/>
</dbReference>
<comment type="caution">
    <text evidence="10">The sequence shown here is derived from an EMBL/GenBank/DDBJ whole genome shotgun (WGS) entry which is preliminary data.</text>
</comment>
<keyword evidence="4" id="KW-1003">Cell membrane</keyword>
<evidence type="ECO:0000256" key="1">
    <source>
        <dbReference type="ARBA" id="ARBA00004651"/>
    </source>
</evidence>
<sequence length="506" mass="53823">MTDGSTEATSKWLVLAVIVMGTFVTVLNNSLINVALPKLTAVFGSTTEKIQWVLTGYMLASALVVPPSAFLGDRYGYKKVFVGALTLFTLGSFLCGVAWNDTSLIVFRVLQGIGGGIVMPVSMVIIYRVIPRAEVGTAVGLWGVASMAAPAIGPTLGGYLVEIDWRLLFFIGVPIGLGAIFFSWILIQETPSNRELRWDLGGLVLSVTFFGSLLWALSRGQAEGWTSFFIVSLLFVAFCSLLLLIWVETGTERPLLELTLFTNPVFLLSTLSSSFVMVGLYGGMFLLPLYLQNVQGLTPLAAGNLLMPQSIAMALAMPISGKLFDKIGVVPLGLVGLGLVGITTYELHLLTTDTPFSWLDEVLILRGLGLGLCLMPLTTAGMNAVAPAMTGRASALGNVTRNVFGTMGIALFTTMLTDRQAFHNVRIAESLTVGSDVAQQALNMLSGGLVMLGGDGFNSSGGAGYVLSMMMAKEALSRAVADTFFASALPMFLALLVVPLLRKGKV</sequence>
<keyword evidence="3" id="KW-0813">Transport</keyword>
<dbReference type="EMBL" id="SLXT01000005">
    <property type="protein sequence ID" value="TCP67138.1"/>
    <property type="molecule type" value="Genomic_DNA"/>
</dbReference>
<reference evidence="10 11" key="1">
    <citation type="submission" date="2019-03" db="EMBL/GenBank/DDBJ databases">
        <title>Genomic Encyclopedia of Type Strains, Phase IV (KMG-IV): sequencing the most valuable type-strain genomes for metagenomic binning, comparative biology and taxonomic classification.</title>
        <authorList>
            <person name="Goeker M."/>
        </authorList>
    </citation>
    <scope>NUCLEOTIDE SEQUENCE [LARGE SCALE GENOMIC DNA]</scope>
    <source>
        <strain evidence="10 11">DSM 11170</strain>
    </source>
</reference>
<name>A0A4R2RUY6_9FIRM</name>
<proteinExistence type="inferred from homology"/>
<feature type="transmembrane region" description="Helical" evidence="8">
    <location>
        <begin position="52"/>
        <end position="71"/>
    </location>
</feature>
<evidence type="ECO:0000256" key="8">
    <source>
        <dbReference type="SAM" id="Phobius"/>
    </source>
</evidence>
<keyword evidence="5 8" id="KW-0812">Transmembrane</keyword>
<dbReference type="InterPro" id="IPR011701">
    <property type="entry name" value="MFS"/>
</dbReference>
<evidence type="ECO:0000259" key="9">
    <source>
        <dbReference type="PROSITE" id="PS50850"/>
    </source>
</evidence>
<evidence type="ECO:0000256" key="7">
    <source>
        <dbReference type="ARBA" id="ARBA00023136"/>
    </source>
</evidence>
<feature type="transmembrane region" description="Helical" evidence="8">
    <location>
        <begin position="139"/>
        <end position="161"/>
    </location>
</feature>
<dbReference type="PANTHER" id="PTHR42718">
    <property type="entry name" value="MAJOR FACILITATOR SUPERFAMILY MULTIDRUG TRANSPORTER MFSC"/>
    <property type="match status" value="1"/>
</dbReference>
<evidence type="ECO:0000256" key="4">
    <source>
        <dbReference type="ARBA" id="ARBA00022475"/>
    </source>
</evidence>
<feature type="transmembrane region" description="Helical" evidence="8">
    <location>
        <begin position="80"/>
        <end position="99"/>
    </location>
</feature>
<dbReference type="InterPro" id="IPR004638">
    <property type="entry name" value="EmrB-like"/>
</dbReference>
<comment type="subcellular location">
    <subcellularLocation>
        <location evidence="1">Cell membrane</location>
        <topology evidence="1">Multi-pass membrane protein</topology>
    </subcellularLocation>
</comment>
<dbReference type="Pfam" id="PF07690">
    <property type="entry name" value="MFS_1"/>
    <property type="match status" value="1"/>
</dbReference>
<feature type="transmembrane region" description="Helical" evidence="8">
    <location>
        <begin position="167"/>
        <end position="187"/>
    </location>
</feature>
<dbReference type="SUPFAM" id="SSF103473">
    <property type="entry name" value="MFS general substrate transporter"/>
    <property type="match status" value="1"/>
</dbReference>
<dbReference type="PANTHER" id="PTHR42718:SF9">
    <property type="entry name" value="MAJOR FACILITATOR SUPERFAMILY MULTIDRUG TRANSPORTER MFSC"/>
    <property type="match status" value="1"/>
</dbReference>
<organism evidence="10 11">
    <name type="scientific">Heliophilum fasciatum</name>
    <dbReference type="NCBI Taxonomy" id="35700"/>
    <lineage>
        <taxon>Bacteria</taxon>
        <taxon>Bacillati</taxon>
        <taxon>Bacillota</taxon>
        <taxon>Clostridia</taxon>
        <taxon>Eubacteriales</taxon>
        <taxon>Heliobacteriaceae</taxon>
        <taxon>Heliophilum</taxon>
    </lineage>
</organism>
<dbReference type="NCBIfam" id="TIGR00711">
    <property type="entry name" value="efflux_EmrB"/>
    <property type="match status" value="1"/>
</dbReference>
<dbReference type="InterPro" id="IPR020846">
    <property type="entry name" value="MFS_dom"/>
</dbReference>
<dbReference type="RefSeq" id="WP_207668799.1">
    <property type="nucleotide sequence ID" value="NZ_JAOQNU010000005.1"/>
</dbReference>
<feature type="transmembrane region" description="Helical" evidence="8">
    <location>
        <begin position="199"/>
        <end position="218"/>
    </location>
</feature>
<dbReference type="PRINTS" id="PR01036">
    <property type="entry name" value="TCRTETB"/>
</dbReference>
<protein>
    <submittedName>
        <fullName evidence="10">EmrB/QacA subfamily drug resistance transporter</fullName>
    </submittedName>
</protein>
<dbReference type="AlphaFoldDB" id="A0A4R2RUY6"/>
<dbReference type="Gene3D" id="1.20.1720.10">
    <property type="entry name" value="Multidrug resistance protein D"/>
    <property type="match status" value="1"/>
</dbReference>
<feature type="transmembrane region" description="Helical" evidence="8">
    <location>
        <begin position="265"/>
        <end position="291"/>
    </location>
</feature>
<evidence type="ECO:0000313" key="10">
    <source>
        <dbReference type="EMBL" id="TCP67138.1"/>
    </source>
</evidence>
<comment type="similarity">
    <text evidence="2">Belongs to the major facilitator superfamily. EmrB family.</text>
</comment>
<feature type="transmembrane region" description="Helical" evidence="8">
    <location>
        <begin position="224"/>
        <end position="245"/>
    </location>
</feature>